<evidence type="ECO:0000313" key="2">
    <source>
        <dbReference type="Proteomes" id="UP000386847"/>
    </source>
</evidence>
<sequence length="85" mass="9232">MQQRPSVPQRLALVTDTEIPEAAVDAARALFPGGTTLRHREEAVWRAVYLEGEAPAPVDVRPVTTAYALSGAVVHGPCWRAPNWS</sequence>
<dbReference type="KEGG" id="rain:Rai3103_02545"/>
<dbReference type="AlphaFoldDB" id="A0A5Q2F6Y5"/>
<proteinExistence type="predicted"/>
<dbReference type="RefSeq" id="WP_153571277.1">
    <property type="nucleotide sequence ID" value="NZ_CP045725.1"/>
</dbReference>
<gene>
    <name evidence="1" type="ORF">Rai3103_02545</name>
</gene>
<accession>A0A5Q2F6Y5</accession>
<dbReference type="EMBL" id="CP045725">
    <property type="protein sequence ID" value="QGF22750.1"/>
    <property type="molecule type" value="Genomic_DNA"/>
</dbReference>
<organism evidence="1 2">
    <name type="scientific">Raineyella fluvialis</name>
    <dbReference type="NCBI Taxonomy" id="2662261"/>
    <lineage>
        <taxon>Bacteria</taxon>
        <taxon>Bacillati</taxon>
        <taxon>Actinomycetota</taxon>
        <taxon>Actinomycetes</taxon>
        <taxon>Propionibacteriales</taxon>
        <taxon>Propionibacteriaceae</taxon>
        <taxon>Raineyella</taxon>
    </lineage>
</organism>
<name>A0A5Q2F6Y5_9ACTN</name>
<keyword evidence="2" id="KW-1185">Reference proteome</keyword>
<protein>
    <submittedName>
        <fullName evidence="1">Uncharacterized protein</fullName>
    </submittedName>
</protein>
<reference evidence="1 2" key="1">
    <citation type="submission" date="2019-10" db="EMBL/GenBank/DDBJ databases">
        <title>Genomic analysis of Raineyella sp. CBA3103.</title>
        <authorList>
            <person name="Roh S.W."/>
        </authorList>
    </citation>
    <scope>NUCLEOTIDE SEQUENCE [LARGE SCALE GENOMIC DNA]</scope>
    <source>
        <strain evidence="1 2">CBA3103</strain>
    </source>
</reference>
<evidence type="ECO:0000313" key="1">
    <source>
        <dbReference type="EMBL" id="QGF22750.1"/>
    </source>
</evidence>
<dbReference type="Proteomes" id="UP000386847">
    <property type="component" value="Chromosome"/>
</dbReference>